<organism evidence="11 12">
    <name type="scientific">Sediminitomix flava</name>
    <dbReference type="NCBI Taxonomy" id="379075"/>
    <lineage>
        <taxon>Bacteria</taxon>
        <taxon>Pseudomonadati</taxon>
        <taxon>Bacteroidota</taxon>
        <taxon>Cytophagia</taxon>
        <taxon>Cytophagales</taxon>
        <taxon>Flammeovirgaceae</taxon>
        <taxon>Sediminitomix</taxon>
    </lineage>
</organism>
<feature type="repeat" description="TPR" evidence="7">
    <location>
        <begin position="208"/>
        <end position="241"/>
    </location>
</feature>
<dbReference type="SMART" id="SM00388">
    <property type="entry name" value="HisKA"/>
    <property type="match status" value="1"/>
</dbReference>
<keyword evidence="3" id="KW-0597">Phosphoprotein</keyword>
<dbReference type="Proteomes" id="UP000245535">
    <property type="component" value="Unassembled WGS sequence"/>
</dbReference>
<comment type="catalytic activity">
    <reaction evidence="1">
        <text>ATP + protein L-histidine = ADP + protein N-phospho-L-histidine.</text>
        <dbReference type="EC" id="2.7.13.3"/>
    </reaction>
</comment>
<feature type="coiled-coil region" evidence="8">
    <location>
        <begin position="468"/>
        <end position="502"/>
    </location>
</feature>
<evidence type="ECO:0000313" key="12">
    <source>
        <dbReference type="Proteomes" id="UP000245535"/>
    </source>
</evidence>
<feature type="transmembrane region" description="Helical" evidence="9">
    <location>
        <begin position="440"/>
        <end position="462"/>
    </location>
</feature>
<evidence type="ECO:0000256" key="3">
    <source>
        <dbReference type="ARBA" id="ARBA00022553"/>
    </source>
</evidence>
<dbReference type="Gene3D" id="3.30.565.10">
    <property type="entry name" value="Histidine kinase-like ATPase, C-terminal domain"/>
    <property type="match status" value="1"/>
</dbReference>
<name>A0A315ZE28_SEDFL</name>
<evidence type="ECO:0000256" key="4">
    <source>
        <dbReference type="ARBA" id="ARBA00022679"/>
    </source>
</evidence>
<dbReference type="InterPro" id="IPR019734">
    <property type="entry name" value="TPR_rpt"/>
</dbReference>
<keyword evidence="9" id="KW-0472">Membrane</keyword>
<sequence length="829" mass="95950">MNSIRRSILLLIYSILPILFLPTANAHNFDIDSLQQSLTEYEVSDTTYILTLTRLAKQYRRIQLDSAEAYAHKAYTLAEEHDYTYGKAEAIFTLGTIRLRQNRWDDCRNTLEVAIKLFQELNRPLDIGSCMANMAVTYEKEGLNKKCMSIYKQIQPLYEQADDKYRLGILYYNMAVNFEHQSMFDSSTVYFYKSLKVCEEIDDKDGMAWAYKSISQTYSKQNNLEKALFYVKKALEVREELEDNYGLGQVYLTYGQVYSDAHKYDSALVFMDKAVKLYRNGKFNRSEALALQHTGEIYEELELFDKALELYYSAKEIFDFIQEKNETAIILHKLADIYYKTQKYELADSLLHKSLILAQQNGQASIVQTNYKTLYQLDSIRGDYLSSFNHYKAFSQINDSINSVKKDKQLKELQIKYETEKKEEELVEKNKEIEIANTKFWISIIGIFIILLFTAVILRAHFRERQAKKLLKQRKEEIFRQKEEIEVQAEELKITNEHLKELDELKEALSAMLIHDLKNPLNSIIGLTNEAQFSSSVRPQLNQAGKSMLNIVMNLLELQKLETASTELKIEKVNLRNLFLDAYQEVSLLISEKQIQINCSFNEDVIVKADRELIFRVFINLLTNAIKYTEQNGEINIQHSECTRDRKDNIRRVRISIIDNGIGIPKDQQAYIFDKYRSYKEKKLGKTKSTGLGLAFCKLAIEAHEEMIGVESTEGEGASFFFSLPCGKEINENVCYTDSDLDEEIETIKITSQITFSFTEEEKAILSPVCEALSNHEVFEVSAVKGILNSVHHKSNDNIKAWINEVENTLYSCNTSLYESLININVTTN</sequence>
<dbReference type="PROSITE" id="PS50005">
    <property type="entry name" value="TPR"/>
    <property type="match status" value="2"/>
</dbReference>
<comment type="caution">
    <text evidence="11">The sequence shown here is derived from an EMBL/GenBank/DDBJ whole genome shotgun (WGS) entry which is preliminary data.</text>
</comment>
<reference evidence="11 12" key="1">
    <citation type="submission" date="2018-03" db="EMBL/GenBank/DDBJ databases">
        <title>Genomic Encyclopedia of Archaeal and Bacterial Type Strains, Phase II (KMG-II): from individual species to whole genera.</title>
        <authorList>
            <person name="Goeker M."/>
        </authorList>
    </citation>
    <scope>NUCLEOTIDE SEQUENCE [LARGE SCALE GENOMIC DNA]</scope>
    <source>
        <strain evidence="11 12">DSM 28229</strain>
    </source>
</reference>
<dbReference type="FunFam" id="3.30.565.10:FF:000006">
    <property type="entry name" value="Sensor histidine kinase WalK"/>
    <property type="match status" value="1"/>
</dbReference>
<dbReference type="EMBL" id="QGDO01000001">
    <property type="protein sequence ID" value="PWJ43791.1"/>
    <property type="molecule type" value="Genomic_DNA"/>
</dbReference>
<keyword evidence="9" id="KW-0812">Transmembrane</keyword>
<keyword evidence="7" id="KW-0802">TPR repeat</keyword>
<dbReference type="Gene3D" id="1.25.40.10">
    <property type="entry name" value="Tetratricopeptide repeat domain"/>
    <property type="match status" value="3"/>
</dbReference>
<dbReference type="Pfam" id="PF13424">
    <property type="entry name" value="TPR_12"/>
    <property type="match status" value="1"/>
</dbReference>
<dbReference type="SUPFAM" id="SSF47384">
    <property type="entry name" value="Homodimeric domain of signal transducing histidine kinase"/>
    <property type="match status" value="1"/>
</dbReference>
<dbReference type="PRINTS" id="PR00344">
    <property type="entry name" value="BCTRLSENSOR"/>
</dbReference>
<dbReference type="SMART" id="SM00387">
    <property type="entry name" value="HATPase_c"/>
    <property type="match status" value="1"/>
</dbReference>
<gene>
    <name evidence="11" type="ORF">BC781_101137</name>
</gene>
<dbReference type="InterPro" id="IPR003594">
    <property type="entry name" value="HATPase_dom"/>
</dbReference>
<protein>
    <recommendedName>
        <fullName evidence="2">histidine kinase</fullName>
        <ecNumber evidence="2">2.7.13.3</ecNumber>
    </recommendedName>
</protein>
<evidence type="ECO:0000259" key="10">
    <source>
        <dbReference type="PROSITE" id="PS50109"/>
    </source>
</evidence>
<keyword evidence="4" id="KW-0808">Transferase</keyword>
<dbReference type="CDD" id="cd00075">
    <property type="entry name" value="HATPase"/>
    <property type="match status" value="1"/>
</dbReference>
<keyword evidence="12" id="KW-1185">Reference proteome</keyword>
<proteinExistence type="predicted"/>
<feature type="domain" description="Histidine kinase" evidence="10">
    <location>
        <begin position="512"/>
        <end position="728"/>
    </location>
</feature>
<dbReference type="CDD" id="cd00082">
    <property type="entry name" value="HisKA"/>
    <property type="match status" value="1"/>
</dbReference>
<dbReference type="OrthoDB" id="9781208at2"/>
<evidence type="ECO:0000256" key="5">
    <source>
        <dbReference type="ARBA" id="ARBA00022777"/>
    </source>
</evidence>
<evidence type="ECO:0000256" key="1">
    <source>
        <dbReference type="ARBA" id="ARBA00000085"/>
    </source>
</evidence>
<dbReference type="RefSeq" id="WP_109615328.1">
    <property type="nucleotide sequence ID" value="NZ_QGDO01000001.1"/>
</dbReference>
<evidence type="ECO:0000256" key="2">
    <source>
        <dbReference type="ARBA" id="ARBA00012438"/>
    </source>
</evidence>
<keyword evidence="9" id="KW-1133">Transmembrane helix</keyword>
<keyword evidence="8" id="KW-0175">Coiled coil</keyword>
<dbReference type="PROSITE" id="PS50109">
    <property type="entry name" value="HIS_KIN"/>
    <property type="match status" value="1"/>
</dbReference>
<evidence type="ECO:0000256" key="8">
    <source>
        <dbReference type="SAM" id="Coils"/>
    </source>
</evidence>
<dbReference type="Gene3D" id="1.10.287.130">
    <property type="match status" value="1"/>
</dbReference>
<keyword evidence="5" id="KW-0418">Kinase</keyword>
<feature type="repeat" description="TPR" evidence="7">
    <location>
        <begin position="248"/>
        <end position="281"/>
    </location>
</feature>
<dbReference type="InterPro" id="IPR004358">
    <property type="entry name" value="Sig_transdc_His_kin-like_C"/>
</dbReference>
<dbReference type="InterPro" id="IPR003661">
    <property type="entry name" value="HisK_dim/P_dom"/>
</dbReference>
<dbReference type="PANTHER" id="PTHR43711">
    <property type="entry name" value="TWO-COMPONENT HISTIDINE KINASE"/>
    <property type="match status" value="1"/>
</dbReference>
<accession>A0A315ZE28</accession>
<evidence type="ECO:0000256" key="9">
    <source>
        <dbReference type="SAM" id="Phobius"/>
    </source>
</evidence>
<dbReference type="SMART" id="SM00028">
    <property type="entry name" value="TPR"/>
    <property type="match status" value="7"/>
</dbReference>
<dbReference type="PANTHER" id="PTHR43711:SF1">
    <property type="entry name" value="HISTIDINE KINASE 1"/>
    <property type="match status" value="1"/>
</dbReference>
<evidence type="ECO:0000313" key="11">
    <source>
        <dbReference type="EMBL" id="PWJ43791.1"/>
    </source>
</evidence>
<keyword evidence="6" id="KW-0902">Two-component regulatory system</keyword>
<evidence type="ECO:0000256" key="7">
    <source>
        <dbReference type="PROSITE-ProRule" id="PRU00339"/>
    </source>
</evidence>
<dbReference type="InterPro" id="IPR011990">
    <property type="entry name" value="TPR-like_helical_dom_sf"/>
</dbReference>
<dbReference type="GO" id="GO:0000155">
    <property type="term" value="F:phosphorelay sensor kinase activity"/>
    <property type="evidence" value="ECO:0007669"/>
    <property type="project" value="InterPro"/>
</dbReference>
<dbReference type="InterPro" id="IPR050736">
    <property type="entry name" value="Sensor_HK_Regulatory"/>
</dbReference>
<dbReference type="InterPro" id="IPR005467">
    <property type="entry name" value="His_kinase_dom"/>
</dbReference>
<feature type="coiled-coil region" evidence="8">
    <location>
        <begin position="410"/>
        <end position="439"/>
    </location>
</feature>
<dbReference type="SUPFAM" id="SSF48452">
    <property type="entry name" value="TPR-like"/>
    <property type="match status" value="2"/>
</dbReference>
<dbReference type="InterPro" id="IPR036097">
    <property type="entry name" value="HisK_dim/P_sf"/>
</dbReference>
<evidence type="ECO:0000256" key="6">
    <source>
        <dbReference type="ARBA" id="ARBA00023012"/>
    </source>
</evidence>
<dbReference type="SUPFAM" id="SSF55874">
    <property type="entry name" value="ATPase domain of HSP90 chaperone/DNA topoisomerase II/histidine kinase"/>
    <property type="match status" value="1"/>
</dbReference>
<dbReference type="Pfam" id="PF02518">
    <property type="entry name" value="HATPase_c"/>
    <property type="match status" value="1"/>
</dbReference>
<dbReference type="AlphaFoldDB" id="A0A315ZE28"/>
<dbReference type="InterPro" id="IPR036890">
    <property type="entry name" value="HATPase_C_sf"/>
</dbReference>
<dbReference type="EC" id="2.7.13.3" evidence="2"/>